<keyword evidence="3" id="KW-1185">Reference proteome</keyword>
<feature type="compositionally biased region" description="Low complexity" evidence="1">
    <location>
        <begin position="590"/>
        <end position="602"/>
    </location>
</feature>
<feature type="region of interest" description="Disordered" evidence="1">
    <location>
        <begin position="200"/>
        <end position="301"/>
    </location>
</feature>
<feature type="region of interest" description="Disordered" evidence="1">
    <location>
        <begin position="327"/>
        <end position="397"/>
    </location>
</feature>
<dbReference type="PATRIC" id="fig|1544413.3.peg.492"/>
<evidence type="ECO:0000313" key="3">
    <source>
        <dbReference type="Proteomes" id="UP000050488"/>
    </source>
</evidence>
<feature type="compositionally biased region" description="Pro residues" evidence="1">
    <location>
        <begin position="277"/>
        <end position="287"/>
    </location>
</feature>
<proteinExistence type="predicted"/>
<dbReference type="EMBL" id="LKEV01000001">
    <property type="protein sequence ID" value="KQB87429.1"/>
    <property type="molecule type" value="Genomic_DNA"/>
</dbReference>
<evidence type="ECO:0000313" key="2">
    <source>
        <dbReference type="EMBL" id="KQB87429.1"/>
    </source>
</evidence>
<dbReference type="AlphaFoldDB" id="A0A0Q0ZBN2"/>
<feature type="compositionally biased region" description="Low complexity" evidence="1">
    <location>
        <begin position="288"/>
        <end position="301"/>
    </location>
</feature>
<gene>
    <name evidence="2" type="ORF">Clow_00488</name>
</gene>
<accession>A0A0Q0ZBN2</accession>
<feature type="region of interest" description="Disordered" evidence="1">
    <location>
        <begin position="504"/>
        <end position="553"/>
    </location>
</feature>
<organism evidence="2 3">
    <name type="scientific">Corynebacterium lowii</name>
    <dbReference type="NCBI Taxonomy" id="1544413"/>
    <lineage>
        <taxon>Bacteria</taxon>
        <taxon>Bacillati</taxon>
        <taxon>Actinomycetota</taxon>
        <taxon>Actinomycetes</taxon>
        <taxon>Mycobacteriales</taxon>
        <taxon>Corynebacteriaceae</taxon>
        <taxon>Corynebacterium</taxon>
    </lineage>
</organism>
<feature type="compositionally biased region" description="Low complexity" evidence="1">
    <location>
        <begin position="204"/>
        <end position="237"/>
    </location>
</feature>
<name>A0A0Q0ZBN2_9CORY</name>
<dbReference type="STRING" id="1544413.Clow_00488"/>
<evidence type="ECO:0000256" key="1">
    <source>
        <dbReference type="SAM" id="MobiDB-lite"/>
    </source>
</evidence>
<comment type="caution">
    <text evidence="2">The sequence shown here is derived from an EMBL/GenBank/DDBJ whole genome shotgun (WGS) entry which is preliminary data.</text>
</comment>
<sequence length="634" mass="64230">MSAQTYGSILADLHQASRGQYAGPKIAVADIERALGSVEGLDPAAIGQHMSLAVGNTDVTGSGKGWLRPLLEILKHVAFGLIGDTVAEGVQGWWKNRGDSQQLDEEGKQATDALNDITCTSDTAAKEIISALAQSVAVLCQHLRCLNPSAGLEHQAAFQSTLSTASTLVDEAAGSITALCRDRDEAVAGCMERLVERTSQVCEAPQPATAPTVSTAPAAPTAPTTPAAPAGADTAATQSGASQQCEKEQRTPIPSSPPVTEPAAACVSPTPEKTLGPPVPAPAPAPVGEPASSCATAGTGSASVAPASAVTASTVPAGAVDLPVEPETKETGAAPRECAPPRDAQPAGDHLPPHDGASSRDGTPELEVSPASGAPSAEKTCAENEPQGAPEKPRGCAETADMTEIKTVMTQATTAGLDAVKWGMGIAQQAAEGALEAVGSFVEEAQESVEPNLEPCADEPCADAPRTEIAACDNPPAEKAVNEVVSSATPEGVCGQETLECPPAAREEPASMPPPMEECAVEEPAPAPAPELVDLASVPEPPPPAEKVAHMQAASNASVSGEVFDGAFAEPVVPVAEQESTEVEPEQQPSVSAESAEVNAAEKPSPIEEPTEIEGNAGPPGEPRSNGARKAGAW</sequence>
<feature type="region of interest" description="Disordered" evidence="1">
    <location>
        <begin position="570"/>
        <end position="634"/>
    </location>
</feature>
<protein>
    <submittedName>
        <fullName evidence="2">Uncharacterized protein</fullName>
    </submittedName>
</protein>
<dbReference type="Proteomes" id="UP000050488">
    <property type="component" value="Unassembled WGS sequence"/>
</dbReference>
<reference evidence="2 3" key="1">
    <citation type="submission" date="2015-10" db="EMBL/GenBank/DDBJ databases">
        <title>Corynebacteirum lowii and Corynebacterium oculi species nova, derived from human clinical disease and and emended description of Corynebacterium mastiditis.</title>
        <authorList>
            <person name="Bernard K."/>
            <person name="Pacheco A.L."/>
            <person name="Mcdougall C."/>
            <person name="Burtx T."/>
            <person name="Weibe D."/>
            <person name="Tyler S."/>
            <person name="Olson A.B."/>
            <person name="Cnockaert M."/>
            <person name="Eguchi H."/>
            <person name="Kuwahara T."/>
            <person name="Nakayama-Imaohji H."/>
            <person name="Boudewijins M."/>
            <person name="Van Hoecke F."/>
            <person name="Bernier A.-M."/>
            <person name="Vandamme P."/>
        </authorList>
    </citation>
    <scope>NUCLEOTIDE SEQUENCE [LARGE SCALE GENOMIC DNA]</scope>
    <source>
        <strain evidence="2 3">NML 130206</strain>
    </source>
</reference>